<dbReference type="UniPathway" id="UPA00070"/>
<comment type="cofactor">
    <cofactor evidence="1">
        <name>FMN</name>
        <dbReference type="ChEBI" id="CHEBI:58210"/>
    </cofactor>
</comment>
<evidence type="ECO:0000256" key="1">
    <source>
        <dbReference type="ARBA" id="ARBA00001917"/>
    </source>
</evidence>
<evidence type="ECO:0000256" key="4">
    <source>
        <dbReference type="ARBA" id="ARBA00022643"/>
    </source>
</evidence>
<dbReference type="GO" id="GO:0004152">
    <property type="term" value="F:dihydroorotate dehydrogenase activity"/>
    <property type="evidence" value="ECO:0007669"/>
    <property type="project" value="InterPro"/>
</dbReference>
<dbReference type="Proteomes" id="UP000264006">
    <property type="component" value="Chromosome"/>
</dbReference>
<evidence type="ECO:0000313" key="8">
    <source>
        <dbReference type="EMBL" id="AXV06004.1"/>
    </source>
</evidence>
<reference evidence="8 9" key="1">
    <citation type="submission" date="2018-09" db="EMBL/GenBank/DDBJ databases">
        <title>Complete genome sequence of Euzebya sp. DY32-46 isolated from seawater of Pacific Ocean.</title>
        <authorList>
            <person name="Xu L."/>
            <person name="Wu Y.-H."/>
            <person name="Xu X.-W."/>
        </authorList>
    </citation>
    <scope>NUCLEOTIDE SEQUENCE [LARGE SCALE GENOMIC DNA]</scope>
    <source>
        <strain evidence="8 9">DY32-46</strain>
    </source>
</reference>
<evidence type="ECO:0000256" key="6">
    <source>
        <dbReference type="ARBA" id="ARBA00023002"/>
    </source>
</evidence>
<dbReference type="InterPro" id="IPR013785">
    <property type="entry name" value="Aldolase_TIM"/>
</dbReference>
<keyword evidence="4" id="KW-0288">FMN</keyword>
<dbReference type="NCBIfam" id="NF005741">
    <property type="entry name" value="PRK07565.1"/>
    <property type="match status" value="1"/>
</dbReference>
<organism evidence="8 9">
    <name type="scientific">Euzebya pacifica</name>
    <dbReference type="NCBI Taxonomy" id="1608957"/>
    <lineage>
        <taxon>Bacteria</taxon>
        <taxon>Bacillati</taxon>
        <taxon>Actinomycetota</taxon>
        <taxon>Nitriliruptoria</taxon>
        <taxon>Euzebyales</taxon>
    </lineage>
</organism>
<dbReference type="RefSeq" id="WP_216826437.1">
    <property type="nucleotide sequence ID" value="NZ_CP031165.1"/>
</dbReference>
<dbReference type="SUPFAM" id="SSF51395">
    <property type="entry name" value="FMN-linked oxidoreductases"/>
    <property type="match status" value="1"/>
</dbReference>
<comment type="pathway">
    <text evidence="2">Pyrimidine metabolism; UMP biosynthesis via de novo pathway.</text>
</comment>
<accession>A0A346XUV7</accession>
<protein>
    <submittedName>
        <fullName evidence="8">Dihydropyrimidine dehydrogenase [NADP+]</fullName>
    </submittedName>
</protein>
<dbReference type="PIRSF" id="PIRSF000164">
    <property type="entry name" value="DHO_oxidase"/>
    <property type="match status" value="1"/>
</dbReference>
<gene>
    <name evidence="8" type="ORF">DVS28_a1305</name>
</gene>
<dbReference type="GO" id="GO:0044205">
    <property type="term" value="P:'de novo' UMP biosynthetic process"/>
    <property type="evidence" value="ECO:0007669"/>
    <property type="project" value="UniProtKB-UniPathway"/>
</dbReference>
<dbReference type="InterPro" id="IPR012135">
    <property type="entry name" value="Dihydroorotate_DH_1_2"/>
</dbReference>
<dbReference type="KEGG" id="euz:DVS28_a1305"/>
<keyword evidence="6" id="KW-0560">Oxidoreductase</keyword>
<keyword evidence="3" id="KW-0285">Flavoprotein</keyword>
<dbReference type="Gene3D" id="3.20.20.70">
    <property type="entry name" value="Aldolase class I"/>
    <property type="match status" value="1"/>
</dbReference>
<dbReference type="PANTHER" id="PTHR48109:SF3">
    <property type="entry name" value="SLL0744 PROTEIN"/>
    <property type="match status" value="1"/>
</dbReference>
<evidence type="ECO:0000313" key="9">
    <source>
        <dbReference type="Proteomes" id="UP000264006"/>
    </source>
</evidence>
<name>A0A346XUV7_9ACTN</name>
<dbReference type="GO" id="GO:0005737">
    <property type="term" value="C:cytoplasm"/>
    <property type="evidence" value="ECO:0007669"/>
    <property type="project" value="InterPro"/>
</dbReference>
<evidence type="ECO:0000256" key="5">
    <source>
        <dbReference type="ARBA" id="ARBA00022975"/>
    </source>
</evidence>
<evidence type="ECO:0000256" key="3">
    <source>
        <dbReference type="ARBA" id="ARBA00022630"/>
    </source>
</evidence>
<dbReference type="PANTHER" id="PTHR48109">
    <property type="entry name" value="DIHYDROOROTATE DEHYDROGENASE (QUINONE), MITOCHONDRIAL-RELATED"/>
    <property type="match status" value="1"/>
</dbReference>
<feature type="domain" description="Dihydroorotate dehydrogenase catalytic" evidence="7">
    <location>
        <begin position="3"/>
        <end position="285"/>
    </location>
</feature>
<dbReference type="InterPro" id="IPR005720">
    <property type="entry name" value="Dihydroorotate_DH_cat"/>
</dbReference>
<dbReference type="Pfam" id="PF01180">
    <property type="entry name" value="DHO_dh"/>
    <property type="match status" value="1"/>
</dbReference>
<dbReference type="InterPro" id="IPR050074">
    <property type="entry name" value="DHO_dehydrogenase"/>
</dbReference>
<keyword evidence="5" id="KW-0665">Pyrimidine biosynthesis</keyword>
<evidence type="ECO:0000259" key="7">
    <source>
        <dbReference type="Pfam" id="PF01180"/>
    </source>
</evidence>
<dbReference type="AlphaFoldDB" id="A0A346XUV7"/>
<dbReference type="EMBL" id="CP031165">
    <property type="protein sequence ID" value="AXV06004.1"/>
    <property type="molecule type" value="Genomic_DNA"/>
</dbReference>
<dbReference type="GO" id="GO:0006207">
    <property type="term" value="P:'de novo' pyrimidine nucleobase biosynthetic process"/>
    <property type="evidence" value="ECO:0007669"/>
    <property type="project" value="TreeGrafter"/>
</dbReference>
<sequence length="332" mass="35454">MDLTTTYMGLQLRSPIVASAGPLTGRLDGVRALVDAGIGAMVLPSLFEEQVVHEGLATSDLMADHAASPEASSYFPDIQGNDSVADRYVRHLEEARRAADVPVIASLNGTSAAGWERYARLLQDAGADALELNLYRVAADVHCSGAALEQEQLELVRAVRGALMIPLAVKVSPFYSSFAHMAAGLVDAGADALVLFNRFYQPDVSPMTREIVPSLELSSSSELRLPLRWLGLLHGRLDADLAATTGIHSGLDVARALLAGADVTMMTSALLRNGPAHVATCEQQLVDWAVEHGYESVAQLRGSASQQRVSDPAAFERANYVEGLIAFANSFR</sequence>
<evidence type="ECO:0000256" key="2">
    <source>
        <dbReference type="ARBA" id="ARBA00004725"/>
    </source>
</evidence>
<keyword evidence="9" id="KW-1185">Reference proteome</keyword>
<proteinExistence type="predicted"/>